<keyword evidence="2" id="KW-1185">Reference proteome</keyword>
<gene>
    <name evidence="1" type="ORF">ADIS_0194</name>
</gene>
<protein>
    <submittedName>
        <fullName evidence="1">Uncharacterized protein</fullName>
    </submittedName>
</protein>
<name>R7ZZ31_9BACT</name>
<sequence length="39" mass="4387">MDLTFLLTEGFLMLYKSIWSNAFIGKLTKVCCEQGGNLT</sequence>
<accession>R7ZZ31</accession>
<reference evidence="1 2" key="1">
    <citation type="submission" date="2013-02" db="EMBL/GenBank/DDBJ databases">
        <title>A novel strain isolated from Lonar lake, Maharashtra, India.</title>
        <authorList>
            <person name="Singh A."/>
        </authorList>
    </citation>
    <scope>NUCLEOTIDE SEQUENCE [LARGE SCALE GENOMIC DNA]</scope>
    <source>
        <strain evidence="1 2">AK24</strain>
    </source>
</reference>
<comment type="caution">
    <text evidence="1">The sequence shown here is derived from an EMBL/GenBank/DDBJ whole genome shotgun (WGS) entry which is preliminary data.</text>
</comment>
<evidence type="ECO:0000313" key="1">
    <source>
        <dbReference type="EMBL" id="EON79314.1"/>
    </source>
</evidence>
<dbReference type="STRING" id="1232681.ADIS_0194"/>
<proteinExistence type="predicted"/>
<organism evidence="1 2">
    <name type="scientific">Lunatimonas lonarensis</name>
    <dbReference type="NCBI Taxonomy" id="1232681"/>
    <lineage>
        <taxon>Bacteria</taxon>
        <taxon>Pseudomonadati</taxon>
        <taxon>Bacteroidota</taxon>
        <taxon>Cytophagia</taxon>
        <taxon>Cytophagales</taxon>
        <taxon>Cyclobacteriaceae</taxon>
    </lineage>
</organism>
<evidence type="ECO:0000313" key="2">
    <source>
        <dbReference type="Proteomes" id="UP000013909"/>
    </source>
</evidence>
<dbReference type="AlphaFoldDB" id="R7ZZ31"/>
<dbReference type="EMBL" id="AQHR01000008">
    <property type="protein sequence ID" value="EON79314.1"/>
    <property type="molecule type" value="Genomic_DNA"/>
</dbReference>
<dbReference type="Proteomes" id="UP000013909">
    <property type="component" value="Unassembled WGS sequence"/>
</dbReference>